<reference evidence="2" key="1">
    <citation type="submission" date="2016-11" db="EMBL/GenBank/DDBJ databases">
        <authorList>
            <person name="Varghese N."/>
            <person name="Submissions S."/>
        </authorList>
    </citation>
    <scope>NUCLEOTIDE SEQUENCE [LARGE SCALE GENOMIC DNA]</scope>
    <source>
        <strain evidence="2">DSM 10349</strain>
    </source>
</reference>
<accession>A0A1M6NV30</accession>
<dbReference type="AlphaFoldDB" id="A0A1M6NV30"/>
<organism evidence="1 2">
    <name type="scientific">Desulforamulus aeronauticus DSM 10349</name>
    <dbReference type="NCBI Taxonomy" id="1121421"/>
    <lineage>
        <taxon>Bacteria</taxon>
        <taxon>Bacillati</taxon>
        <taxon>Bacillota</taxon>
        <taxon>Clostridia</taxon>
        <taxon>Eubacteriales</taxon>
        <taxon>Peptococcaceae</taxon>
        <taxon>Desulforamulus</taxon>
    </lineage>
</organism>
<proteinExistence type="predicted"/>
<dbReference type="STRING" id="1121421.SAMN02745123_00277"/>
<gene>
    <name evidence="1" type="ORF">SAMN02745123_00277</name>
</gene>
<protein>
    <submittedName>
        <fullName evidence="1">Uncharacterized protein</fullName>
    </submittedName>
</protein>
<dbReference type="RefSeq" id="WP_072910496.1">
    <property type="nucleotide sequence ID" value="NZ_FRAR01000005.1"/>
</dbReference>
<keyword evidence="2" id="KW-1185">Reference proteome</keyword>
<evidence type="ECO:0000313" key="1">
    <source>
        <dbReference type="EMBL" id="SHJ99566.1"/>
    </source>
</evidence>
<dbReference type="InterPro" id="IPR054274">
    <property type="entry name" value="DUF7005"/>
</dbReference>
<dbReference type="Proteomes" id="UP000183997">
    <property type="component" value="Unassembled WGS sequence"/>
</dbReference>
<sequence>MSKVTPELKFLQENTFNHTQLLTWNEIPPPDEPFVQAWEEYLREIPSQGVLETLRQRLVQLCFPVREGMSSDSDYLQAVRRGVKPTEFKADDGIRLENPSGLKVYLYQTLAGRVPVIEASERRDFETLVQVFYHRNEPAAIPSSLGAYMIKGYNNWDRVARYKRSSGREFDFNYLKAHRELYQDVFLILTNAEYSGVPADMLGLAEDEWRKLSLVIRREHEATHYFTQRFFGSARNHLLDEFIADYMGITAAVGRYRADWFLCFMGLENYPAFRPGGRLSHYLKNGYPKKLLVH</sequence>
<dbReference type="OrthoDB" id="2023498at2"/>
<name>A0A1M6NV30_9FIRM</name>
<dbReference type="EMBL" id="FRAR01000005">
    <property type="protein sequence ID" value="SHJ99566.1"/>
    <property type="molecule type" value="Genomic_DNA"/>
</dbReference>
<evidence type="ECO:0000313" key="2">
    <source>
        <dbReference type="Proteomes" id="UP000183997"/>
    </source>
</evidence>
<dbReference type="Pfam" id="PF22541">
    <property type="entry name" value="DUF7005"/>
    <property type="match status" value="1"/>
</dbReference>